<evidence type="ECO:0000313" key="2">
    <source>
        <dbReference type="EnsemblMetazoa" id="AFAF008207-PA"/>
    </source>
</evidence>
<dbReference type="EnsemblMetazoa" id="AFAF008207-RA">
    <property type="protein sequence ID" value="AFAF008207-PA"/>
    <property type="gene ID" value="AFAF008207"/>
</dbReference>
<protein>
    <submittedName>
        <fullName evidence="2">Uncharacterized protein</fullName>
    </submittedName>
</protein>
<evidence type="ECO:0000256" key="1">
    <source>
        <dbReference type="SAM" id="MobiDB-lite"/>
    </source>
</evidence>
<evidence type="ECO:0000313" key="3">
    <source>
        <dbReference type="Proteomes" id="UP000075886"/>
    </source>
</evidence>
<dbReference type="VEuPathDB" id="VectorBase:AFAF008207"/>
<name>A0A182QDY1_9DIPT</name>
<dbReference type="EMBL" id="AXCN02000745">
    <property type="status" value="NOT_ANNOTATED_CDS"/>
    <property type="molecule type" value="Genomic_DNA"/>
</dbReference>
<dbReference type="AlphaFoldDB" id="A0A182QDY1"/>
<proteinExistence type="predicted"/>
<feature type="region of interest" description="Disordered" evidence="1">
    <location>
        <begin position="194"/>
        <end position="219"/>
    </location>
</feature>
<dbReference type="Proteomes" id="UP000075886">
    <property type="component" value="Unassembled WGS sequence"/>
</dbReference>
<sequence>MAMTAWTKAFDGTSCPAGATSFGVVPDEFTVEPPVDPGTYSSYDKSLAVATGGDRDSSPSSISRFTYVPLMFSASSLGLFLRNRAGDMPIVAFDVSAVAIMTPLLPTSTLPPTGIPSIDFRRNIRPRIGLASAPTWANSRSITLCGGGAAVANAISFRSNAIVLHSPATSSSGSRLSTLWRMFKQPCGNTFTAPPLDDRASVTQEDDGADGGVGTSVTATGSPTLADESLLSFPLLPSASAAFLTMFITASPAVLRMLFGFLPPFRTLPVVSSRSLPITSGSFPPTASKPSSPPPIAASSSPIQHDRFLFVDVIIILRWQRCVVRFKRLKLGRAVHAEQRNRTEVLLVVVRQNLHPHKLPEQVRMQQKALHVPLVPRRKLTHSRVGNRLLTETVNSLGEEENSSKFASSIRSAWTGSHSSTTNQILLVHGFNRYSSFGAVSTEPVLCASGFEAIIFAPHSGAA</sequence>
<keyword evidence="3" id="KW-1185">Reference proteome</keyword>
<reference evidence="3" key="1">
    <citation type="submission" date="2014-01" db="EMBL/GenBank/DDBJ databases">
        <title>The Genome Sequence of Anopheles farauti FAR1 (V2).</title>
        <authorList>
            <consortium name="The Broad Institute Genomics Platform"/>
            <person name="Neafsey D.E."/>
            <person name="Besansky N."/>
            <person name="Howell P."/>
            <person name="Walton C."/>
            <person name="Young S.K."/>
            <person name="Zeng Q."/>
            <person name="Gargeya S."/>
            <person name="Fitzgerald M."/>
            <person name="Haas B."/>
            <person name="Abouelleil A."/>
            <person name="Allen A.W."/>
            <person name="Alvarado L."/>
            <person name="Arachchi H.M."/>
            <person name="Berlin A.M."/>
            <person name="Chapman S.B."/>
            <person name="Gainer-Dewar J."/>
            <person name="Goldberg J."/>
            <person name="Griggs A."/>
            <person name="Gujja S."/>
            <person name="Hansen M."/>
            <person name="Howarth C."/>
            <person name="Imamovic A."/>
            <person name="Ireland A."/>
            <person name="Larimer J."/>
            <person name="McCowan C."/>
            <person name="Murphy C."/>
            <person name="Pearson M."/>
            <person name="Poon T.W."/>
            <person name="Priest M."/>
            <person name="Roberts A."/>
            <person name="Saif S."/>
            <person name="Shea T."/>
            <person name="Sisk P."/>
            <person name="Sykes S."/>
            <person name="Wortman J."/>
            <person name="Nusbaum C."/>
            <person name="Birren B."/>
        </authorList>
    </citation>
    <scope>NUCLEOTIDE SEQUENCE [LARGE SCALE GENOMIC DNA]</scope>
    <source>
        <strain evidence="3">FAR1</strain>
    </source>
</reference>
<accession>A0A182QDY1</accession>
<organism evidence="2 3">
    <name type="scientific">Anopheles farauti</name>
    <dbReference type="NCBI Taxonomy" id="69004"/>
    <lineage>
        <taxon>Eukaryota</taxon>
        <taxon>Metazoa</taxon>
        <taxon>Ecdysozoa</taxon>
        <taxon>Arthropoda</taxon>
        <taxon>Hexapoda</taxon>
        <taxon>Insecta</taxon>
        <taxon>Pterygota</taxon>
        <taxon>Neoptera</taxon>
        <taxon>Endopterygota</taxon>
        <taxon>Diptera</taxon>
        <taxon>Nematocera</taxon>
        <taxon>Culicoidea</taxon>
        <taxon>Culicidae</taxon>
        <taxon>Anophelinae</taxon>
        <taxon>Anopheles</taxon>
    </lineage>
</organism>
<reference evidence="2" key="2">
    <citation type="submission" date="2020-05" db="UniProtKB">
        <authorList>
            <consortium name="EnsemblMetazoa"/>
        </authorList>
    </citation>
    <scope>IDENTIFICATION</scope>
    <source>
        <strain evidence="2">FAR1</strain>
    </source>
</reference>